<dbReference type="GO" id="GO:0030596">
    <property type="term" value="F:alpha-L-rhamnosidase activity"/>
    <property type="evidence" value="ECO:0007669"/>
    <property type="project" value="UniProtKB-EC"/>
</dbReference>
<evidence type="ECO:0000259" key="7">
    <source>
        <dbReference type="Pfam" id="PF17390"/>
    </source>
</evidence>
<dbReference type="Pfam" id="PF17390">
    <property type="entry name" value="Bac_rhamnosid_C"/>
    <property type="match status" value="1"/>
</dbReference>
<evidence type="ECO:0000256" key="3">
    <source>
        <dbReference type="ARBA" id="ARBA00022801"/>
    </source>
</evidence>
<dbReference type="Gene3D" id="2.60.120.260">
    <property type="entry name" value="Galactose-binding domain-like"/>
    <property type="match status" value="2"/>
</dbReference>
<protein>
    <recommendedName>
        <fullName evidence="2">alpha-L-rhamnosidase</fullName>
        <ecNumber evidence="2">3.2.1.40</ecNumber>
    </recommendedName>
</protein>
<comment type="caution">
    <text evidence="8">The sequence shown here is derived from an EMBL/GenBank/DDBJ whole genome shotgun (WGS) entry which is preliminary data.</text>
</comment>
<proteinExistence type="predicted"/>
<sequence length="875" mass="97619">MSVSIAQLSAEHHHNGFGLFTPTPCLSWRFNSTTIKGWKQASYDLTITRNGKEETYHVDSSSPMYNPWPSSPLSSRERAEIKVRAVGVDGSSTDWATLTIEVALLDRSDWTAKLVGGPSQGPEPKRPILLRKTFTNPWSARARARLYATAHGVYEVDINGQRVSDELLAPGWQSYNHRLYYQTYDVTSLLKEGENFIGAHLAEGWFASRIGRPGVANHWGEQLGFLAQLEVDGNGCCQTDSSWEYLDGPLLLSELYNGEVFDSNLVDPTWSTSASKSQAKGLVEELPFPKAELIAPDVAPVTRIMELKPKEIITTPKGKKVLDFGQNFVGWLRVEKDLPGKPGETLLIRHAEVMEHEELGTRPLRSAKALCEFKLGGPTKGLEAKFTFFGFRYAEINGYDDVSLDDFTGIVIASSLRRTGTFESSHAMLNRLHENTIWSMRGNFISIPTDCPQRDEKLGWTGDIQVFSPTANFLFDTSAFLGSWLRDLDVDQKDADGVVPVIIPNLPRQPDNRMKRPMAVWGDTSVITPWDLYTAFGDITQLEAQWESMCSWLDVGVPRDARGFWSTDWPQYGDWLDPRAPVDMPGNCPTDNFLVANAYLIYATKLATKIGKALGKSEKSAKYASDAASLAELFREEYVTPKGRMACDTQTTYALALKFGLLEEKHLATARDRLGYLVRWERFKITTGFAGTPIILHALSENGMLNLAYRMLQERDCPSWLYPVGMGATSIWERWNSMLEDGSINPGQMTSFNHYALGSVCAFMHKTVGGLSPTSPGWKTAVVKPQPGGTVRFAKTSFDSPYGLYEVDWRIDDGKMTTKVNVPPNTEARVVLAGIDETVGSGEYEYVTEWKDDPVAAELHLGASEKYRWSVFCPK</sequence>
<dbReference type="EMBL" id="NKCI01000187">
    <property type="protein sequence ID" value="RSL48984.1"/>
    <property type="molecule type" value="Genomic_DNA"/>
</dbReference>
<dbReference type="OrthoDB" id="10036721at2759"/>
<dbReference type="PANTHER" id="PTHR33307:SF6">
    <property type="entry name" value="ALPHA-RHAMNOSIDASE (EUROFUNG)-RELATED"/>
    <property type="match status" value="1"/>
</dbReference>
<evidence type="ECO:0000256" key="2">
    <source>
        <dbReference type="ARBA" id="ARBA00012652"/>
    </source>
</evidence>
<dbReference type="Proteomes" id="UP000288168">
    <property type="component" value="Unassembled WGS sequence"/>
</dbReference>
<evidence type="ECO:0000259" key="5">
    <source>
        <dbReference type="Pfam" id="PF08531"/>
    </source>
</evidence>
<name>A0A428P7J4_9HYPO</name>
<dbReference type="AlphaFoldDB" id="A0A428P7J4"/>
<feature type="domain" description="Bacterial alpha-L-rhamnosidase N-terminal" evidence="5">
    <location>
        <begin position="142"/>
        <end position="303"/>
    </location>
</feature>
<evidence type="ECO:0000256" key="1">
    <source>
        <dbReference type="ARBA" id="ARBA00001445"/>
    </source>
</evidence>
<evidence type="ECO:0000313" key="8">
    <source>
        <dbReference type="EMBL" id="RSL48984.1"/>
    </source>
</evidence>
<organism evidence="8 9">
    <name type="scientific">Fusarium duplospermum</name>
    <dbReference type="NCBI Taxonomy" id="1325734"/>
    <lineage>
        <taxon>Eukaryota</taxon>
        <taxon>Fungi</taxon>
        <taxon>Dikarya</taxon>
        <taxon>Ascomycota</taxon>
        <taxon>Pezizomycotina</taxon>
        <taxon>Sordariomycetes</taxon>
        <taxon>Hypocreomycetidae</taxon>
        <taxon>Hypocreales</taxon>
        <taxon>Nectriaceae</taxon>
        <taxon>Fusarium</taxon>
        <taxon>Fusarium solani species complex</taxon>
    </lineage>
</organism>
<dbReference type="InterPro" id="IPR012341">
    <property type="entry name" value="6hp_glycosidase-like_sf"/>
</dbReference>
<dbReference type="InterPro" id="IPR008928">
    <property type="entry name" value="6-hairpin_glycosidase_sf"/>
</dbReference>
<evidence type="ECO:0000259" key="6">
    <source>
        <dbReference type="Pfam" id="PF17389"/>
    </source>
</evidence>
<dbReference type="InterPro" id="IPR016007">
    <property type="entry name" value="Alpha_rhamnosid"/>
</dbReference>
<dbReference type="STRING" id="1325734.A0A428P7J4"/>
<dbReference type="InterPro" id="IPR035398">
    <property type="entry name" value="Bac_rhamnosid_C"/>
</dbReference>
<dbReference type="GO" id="GO:0005975">
    <property type="term" value="P:carbohydrate metabolic process"/>
    <property type="evidence" value="ECO:0007669"/>
    <property type="project" value="InterPro"/>
</dbReference>
<dbReference type="SUPFAM" id="SSF48208">
    <property type="entry name" value="Six-hairpin glycosidases"/>
    <property type="match status" value="1"/>
</dbReference>
<feature type="domain" description="Alpha-L-rhamnosidase C-terminal" evidence="7">
    <location>
        <begin position="770"/>
        <end position="842"/>
    </location>
</feature>
<accession>A0A428P7J4</accession>
<dbReference type="PANTHER" id="PTHR33307">
    <property type="entry name" value="ALPHA-RHAMNOSIDASE (EUROFUNG)"/>
    <property type="match status" value="1"/>
</dbReference>
<feature type="domain" description="Alpha-L-rhamnosidase concanavalin-like" evidence="4">
    <location>
        <begin position="314"/>
        <end position="412"/>
    </location>
</feature>
<dbReference type="Pfam" id="PF05592">
    <property type="entry name" value="Bac_rhamnosid"/>
    <property type="match status" value="1"/>
</dbReference>
<dbReference type="InterPro" id="IPR035396">
    <property type="entry name" value="Bac_rhamnosid6H"/>
</dbReference>
<gene>
    <name evidence="8" type="ORF">CEP54_012647</name>
</gene>
<dbReference type="InterPro" id="IPR013737">
    <property type="entry name" value="Bac_rhamnosid_N"/>
</dbReference>
<evidence type="ECO:0000259" key="4">
    <source>
        <dbReference type="Pfam" id="PF05592"/>
    </source>
</evidence>
<dbReference type="Pfam" id="PF17389">
    <property type="entry name" value="Bac_rhamnosid6H"/>
    <property type="match status" value="1"/>
</dbReference>
<dbReference type="InterPro" id="IPR008902">
    <property type="entry name" value="Rhamnosid_concanavalin"/>
</dbReference>
<dbReference type="Pfam" id="PF08531">
    <property type="entry name" value="Bac_rhamnosid_N"/>
    <property type="match status" value="1"/>
</dbReference>
<feature type="domain" description="Alpha-L-rhamnosidase six-hairpin glycosidase" evidence="6">
    <location>
        <begin position="417"/>
        <end position="768"/>
    </location>
</feature>
<dbReference type="InterPro" id="IPR013783">
    <property type="entry name" value="Ig-like_fold"/>
</dbReference>
<reference evidence="8 9" key="1">
    <citation type="submission" date="2017-06" db="EMBL/GenBank/DDBJ databases">
        <title>Comparative genomic analysis of Ambrosia Fusariam Clade fungi.</title>
        <authorList>
            <person name="Stajich J.E."/>
            <person name="Carrillo J."/>
            <person name="Kijimoto T."/>
            <person name="Eskalen A."/>
            <person name="O'Donnell K."/>
            <person name="Kasson M."/>
        </authorList>
    </citation>
    <scope>NUCLEOTIDE SEQUENCE [LARGE SCALE GENOMIC DNA]</scope>
    <source>
        <strain evidence="8 9">NRRL62584</strain>
    </source>
</reference>
<dbReference type="Pfam" id="PF25788">
    <property type="entry name" value="Ig_Rha78A_N"/>
    <property type="match status" value="1"/>
</dbReference>
<dbReference type="Gene3D" id="1.50.10.10">
    <property type="match status" value="1"/>
</dbReference>
<dbReference type="Gene3D" id="2.60.40.10">
    <property type="entry name" value="Immunoglobulins"/>
    <property type="match status" value="1"/>
</dbReference>
<evidence type="ECO:0000313" key="9">
    <source>
        <dbReference type="Proteomes" id="UP000288168"/>
    </source>
</evidence>
<dbReference type="Gene3D" id="2.60.420.10">
    <property type="entry name" value="Maltose phosphorylase, domain 3"/>
    <property type="match status" value="1"/>
</dbReference>
<keyword evidence="9" id="KW-1185">Reference proteome</keyword>
<dbReference type="EC" id="3.2.1.40" evidence="2"/>
<keyword evidence="3" id="KW-0378">Hydrolase</keyword>
<dbReference type="PIRSF" id="PIRSF010631">
    <property type="entry name" value="A-rhamnsds"/>
    <property type="match status" value="1"/>
</dbReference>
<comment type="catalytic activity">
    <reaction evidence="1">
        <text>Hydrolysis of terminal non-reducing alpha-L-rhamnose residues in alpha-L-rhamnosides.</text>
        <dbReference type="EC" id="3.2.1.40"/>
    </reaction>
</comment>